<dbReference type="FunFam" id="1.10.472.10:FF:000060">
    <property type="entry name" value="D6-type cyclin"/>
    <property type="match status" value="1"/>
</dbReference>
<evidence type="ECO:0000256" key="7">
    <source>
        <dbReference type="RuleBase" id="RU000383"/>
    </source>
</evidence>
<keyword evidence="4 7" id="KW-0195">Cyclin</keyword>
<evidence type="ECO:0000259" key="9">
    <source>
        <dbReference type="SMART" id="SM01332"/>
    </source>
</evidence>
<dbReference type="SMART" id="SM00385">
    <property type="entry name" value="CYCLIN"/>
    <property type="match status" value="2"/>
</dbReference>
<dbReference type="PANTHER" id="PTHR10177">
    <property type="entry name" value="CYCLINS"/>
    <property type="match status" value="1"/>
</dbReference>
<sequence length="310" mass="35417">MEFDLENPLTSLKEHQSDTIPDLFASESDHMPSRNFLHCLKSSDFFVSFRQEAISLILQAQYSCNYDPFISYLAVNYMDRFICRQEIPQGKPWILRLLVISCLSLAAKMKNTHFSVSNFQGEEAGFIFDTQTTHRMELLILDALNWRMRSITPFSFVHFFISVLELKDLSSSQPLKDRATEIILKAQNEIKFLEFKPSIIAASALLVASNELLPLQFPSLKCSISSCEFVNKEKLLKCFNAVQEMVEMEWCESMLDTMSCTRTPLSVLDGHFTKSESETTGITISTTTITNGSTVPEIKRRKLNSYYSSK</sequence>
<dbReference type="Pfam" id="PF00134">
    <property type="entry name" value="Cyclin_N"/>
    <property type="match status" value="1"/>
</dbReference>
<dbReference type="AlphaFoldDB" id="A0AAV1SIB0"/>
<gene>
    <name evidence="10" type="ORF">DCAF_LOCUS23487</name>
</gene>
<dbReference type="Pfam" id="PF02984">
    <property type="entry name" value="Cyclin_C"/>
    <property type="match status" value="1"/>
</dbReference>
<evidence type="ECO:0000313" key="10">
    <source>
        <dbReference type="EMBL" id="CAK7350743.1"/>
    </source>
</evidence>
<dbReference type="InterPro" id="IPR013763">
    <property type="entry name" value="Cyclin-like_dom"/>
</dbReference>
<evidence type="ECO:0000256" key="1">
    <source>
        <dbReference type="ARBA" id="ARBA00009065"/>
    </source>
</evidence>
<dbReference type="SMART" id="SM01332">
    <property type="entry name" value="Cyclin_C"/>
    <property type="match status" value="1"/>
</dbReference>
<dbReference type="SUPFAM" id="SSF47954">
    <property type="entry name" value="Cyclin-like"/>
    <property type="match status" value="2"/>
</dbReference>
<dbReference type="EMBL" id="CAWUPB010001184">
    <property type="protein sequence ID" value="CAK7350743.1"/>
    <property type="molecule type" value="Genomic_DNA"/>
</dbReference>
<comment type="subunit">
    <text evidence="2">Interacts with the CDC2 protein kinase to form a serine/threonine kinase holoenzyme complex also known as maturation promoting factor (MPF). The cyclin subunit imparts substrate specificity to the complex.</text>
</comment>
<evidence type="ECO:0000256" key="3">
    <source>
        <dbReference type="ARBA" id="ARBA00022618"/>
    </source>
</evidence>
<reference evidence="10 11" key="1">
    <citation type="submission" date="2024-01" db="EMBL/GenBank/DDBJ databases">
        <authorList>
            <person name="Waweru B."/>
        </authorList>
    </citation>
    <scope>NUCLEOTIDE SEQUENCE [LARGE SCALE GENOMIC DNA]</scope>
</reference>
<organism evidence="10 11">
    <name type="scientific">Dovyalis caffra</name>
    <dbReference type="NCBI Taxonomy" id="77055"/>
    <lineage>
        <taxon>Eukaryota</taxon>
        <taxon>Viridiplantae</taxon>
        <taxon>Streptophyta</taxon>
        <taxon>Embryophyta</taxon>
        <taxon>Tracheophyta</taxon>
        <taxon>Spermatophyta</taxon>
        <taxon>Magnoliopsida</taxon>
        <taxon>eudicotyledons</taxon>
        <taxon>Gunneridae</taxon>
        <taxon>Pentapetalae</taxon>
        <taxon>rosids</taxon>
        <taxon>fabids</taxon>
        <taxon>Malpighiales</taxon>
        <taxon>Salicaceae</taxon>
        <taxon>Flacourtieae</taxon>
        <taxon>Dovyalis</taxon>
    </lineage>
</organism>
<feature type="domain" description="Cyclin-like" evidence="8">
    <location>
        <begin position="55"/>
        <end position="142"/>
    </location>
</feature>
<dbReference type="Gene3D" id="1.10.472.10">
    <property type="entry name" value="Cyclin-like"/>
    <property type="match status" value="2"/>
</dbReference>
<evidence type="ECO:0000256" key="6">
    <source>
        <dbReference type="ARBA" id="ARBA00032263"/>
    </source>
</evidence>
<dbReference type="GO" id="GO:0051301">
    <property type="term" value="P:cell division"/>
    <property type="evidence" value="ECO:0007669"/>
    <property type="project" value="UniProtKB-KW"/>
</dbReference>
<dbReference type="InterPro" id="IPR006671">
    <property type="entry name" value="Cyclin_N"/>
</dbReference>
<evidence type="ECO:0000313" key="11">
    <source>
        <dbReference type="Proteomes" id="UP001314170"/>
    </source>
</evidence>
<comment type="similarity">
    <text evidence="1">Belongs to the cyclin family. Cyclin D subfamily.</text>
</comment>
<dbReference type="InterPro" id="IPR039361">
    <property type="entry name" value="Cyclin"/>
</dbReference>
<dbReference type="FunFam" id="1.10.472.10:FF:000040">
    <property type="entry name" value="D6-type cyclin"/>
    <property type="match status" value="1"/>
</dbReference>
<feature type="domain" description="Cyclin C-terminal" evidence="9">
    <location>
        <begin position="151"/>
        <end position="285"/>
    </location>
</feature>
<dbReference type="Proteomes" id="UP001314170">
    <property type="component" value="Unassembled WGS sequence"/>
</dbReference>
<protein>
    <recommendedName>
        <fullName evidence="6">B-like cyclin</fullName>
    </recommendedName>
</protein>
<name>A0AAV1SIB0_9ROSI</name>
<evidence type="ECO:0000256" key="4">
    <source>
        <dbReference type="ARBA" id="ARBA00023127"/>
    </source>
</evidence>
<dbReference type="InterPro" id="IPR004367">
    <property type="entry name" value="Cyclin_C-dom"/>
</dbReference>
<comment type="caution">
    <text evidence="10">The sequence shown here is derived from an EMBL/GenBank/DDBJ whole genome shotgun (WGS) entry which is preliminary data.</text>
</comment>
<feature type="domain" description="Cyclin-like" evidence="8">
    <location>
        <begin position="158"/>
        <end position="244"/>
    </location>
</feature>
<evidence type="ECO:0000256" key="5">
    <source>
        <dbReference type="ARBA" id="ARBA00023306"/>
    </source>
</evidence>
<evidence type="ECO:0000259" key="8">
    <source>
        <dbReference type="SMART" id="SM00385"/>
    </source>
</evidence>
<proteinExistence type="inferred from homology"/>
<dbReference type="InterPro" id="IPR036915">
    <property type="entry name" value="Cyclin-like_sf"/>
</dbReference>
<dbReference type="CDD" id="cd20544">
    <property type="entry name" value="CYCLIN_AtCycD-like_rpt2"/>
    <property type="match status" value="1"/>
</dbReference>
<accession>A0AAV1SIB0</accession>
<keyword evidence="3" id="KW-0132">Cell division</keyword>
<evidence type="ECO:0000256" key="2">
    <source>
        <dbReference type="ARBA" id="ARBA00011177"/>
    </source>
</evidence>
<keyword evidence="5" id="KW-0131">Cell cycle</keyword>
<keyword evidence="11" id="KW-1185">Reference proteome</keyword>